<comment type="caution">
    <text evidence="4">The sequence shown here is derived from an EMBL/GenBank/DDBJ whole genome shotgun (WGS) entry which is preliminary data.</text>
</comment>
<reference evidence="4 5" key="1">
    <citation type="submission" date="2022-05" db="EMBL/GenBank/DDBJ databases">
        <authorList>
            <consortium name="Genoscope - CEA"/>
            <person name="William W."/>
        </authorList>
    </citation>
    <scope>NUCLEOTIDE SEQUENCE [LARGE SCALE GENOMIC DNA]</scope>
</reference>
<gene>
    <name evidence="4" type="ORF">PLOB_00011640</name>
</gene>
<dbReference type="PANTHER" id="PTHR19307:SF14">
    <property type="entry name" value="TUMOR PROTEIN D52"/>
    <property type="match status" value="1"/>
</dbReference>
<comment type="similarity">
    <text evidence="1">Belongs to the TPD52 family.</text>
</comment>
<proteinExistence type="inferred from homology"/>
<protein>
    <recommendedName>
        <fullName evidence="6">Tumor protein D54</fullName>
    </recommendedName>
</protein>
<evidence type="ECO:0000313" key="4">
    <source>
        <dbReference type="EMBL" id="CAH3171164.1"/>
    </source>
</evidence>
<keyword evidence="5" id="KW-1185">Reference proteome</keyword>
<evidence type="ECO:0008006" key="6">
    <source>
        <dbReference type="Google" id="ProtNLM"/>
    </source>
</evidence>
<accession>A0ABN8QW92</accession>
<evidence type="ECO:0000313" key="5">
    <source>
        <dbReference type="Proteomes" id="UP001159405"/>
    </source>
</evidence>
<evidence type="ECO:0000256" key="3">
    <source>
        <dbReference type="SAM" id="MobiDB-lite"/>
    </source>
</evidence>
<dbReference type="Pfam" id="PF04201">
    <property type="entry name" value="TPD52"/>
    <property type="match status" value="2"/>
</dbReference>
<evidence type="ECO:0000256" key="2">
    <source>
        <dbReference type="ARBA" id="ARBA00023054"/>
    </source>
</evidence>
<evidence type="ECO:0000256" key="1">
    <source>
        <dbReference type="ARBA" id="ARBA00005702"/>
    </source>
</evidence>
<dbReference type="InterPro" id="IPR007327">
    <property type="entry name" value="TPD52"/>
</dbReference>
<feature type="region of interest" description="Disordered" evidence="3">
    <location>
        <begin position="185"/>
        <end position="220"/>
    </location>
</feature>
<keyword evidence="2" id="KW-0175">Coiled coil</keyword>
<feature type="region of interest" description="Disordered" evidence="3">
    <location>
        <begin position="1"/>
        <end position="43"/>
    </location>
</feature>
<organism evidence="4 5">
    <name type="scientific">Porites lobata</name>
    <dbReference type="NCBI Taxonomy" id="104759"/>
    <lineage>
        <taxon>Eukaryota</taxon>
        <taxon>Metazoa</taxon>
        <taxon>Cnidaria</taxon>
        <taxon>Anthozoa</taxon>
        <taxon>Hexacorallia</taxon>
        <taxon>Scleractinia</taxon>
        <taxon>Fungiina</taxon>
        <taxon>Poritidae</taxon>
        <taxon>Porites</taxon>
    </lineage>
</organism>
<dbReference type="EMBL" id="CALNXK010000161">
    <property type="protein sequence ID" value="CAH3171164.1"/>
    <property type="molecule type" value="Genomic_DNA"/>
</dbReference>
<name>A0ABN8QW92_9CNID</name>
<dbReference type="Proteomes" id="UP001159405">
    <property type="component" value="Unassembled WGS sequence"/>
</dbReference>
<sequence>MAAENGLDFSEFIVEKGQEANEDEKSEETTEISLSPDLEAEEARKNELRLQAKKIEEEIVTLKQALDRKEKQLAEIKRLLGITAWSQLKDGFHHQYQNLQGTQMYQKTSDTFKDLNDKIVHSQAYNKLSTGAAATKTMLSDAGSRTATAAKNVGSATAKKLGEIRGSSMFQSLETRVVSASSSIKERVIGQRSNSLDESEMNKNNEPEVQEITITSQPTD</sequence>
<dbReference type="PANTHER" id="PTHR19307">
    <property type="entry name" value="TUMOR PROTEIN D52"/>
    <property type="match status" value="1"/>
</dbReference>
<feature type="compositionally biased region" description="Acidic residues" evidence="3">
    <location>
        <begin position="20"/>
        <end position="30"/>
    </location>
</feature>